<dbReference type="PROSITE" id="PS51532">
    <property type="entry name" value="PITH"/>
    <property type="match status" value="1"/>
</dbReference>
<dbReference type="RefSeq" id="XP_052942770.1">
    <property type="nucleotide sequence ID" value="XM_053086155.1"/>
</dbReference>
<accession>A0AA38H2G6</accession>
<evidence type="ECO:0000256" key="1">
    <source>
        <dbReference type="ARBA" id="ARBA00025788"/>
    </source>
</evidence>
<protein>
    <submittedName>
        <fullName evidence="4">Galactose-binding domain-like protein</fullName>
    </submittedName>
</protein>
<dbReference type="InterPro" id="IPR010400">
    <property type="entry name" value="PITH_dom"/>
</dbReference>
<evidence type="ECO:0000256" key="2">
    <source>
        <dbReference type="SAM" id="MobiDB-lite"/>
    </source>
</evidence>
<feature type="domain" description="PITH" evidence="3">
    <location>
        <begin position="32"/>
        <end position="207"/>
    </location>
</feature>
<dbReference type="Gene3D" id="2.60.120.470">
    <property type="entry name" value="PITH domain"/>
    <property type="match status" value="1"/>
</dbReference>
<dbReference type="GO" id="GO:0005737">
    <property type="term" value="C:cytoplasm"/>
    <property type="evidence" value="ECO:0007669"/>
    <property type="project" value="UniProtKB-ARBA"/>
</dbReference>
<feature type="compositionally biased region" description="Basic and acidic residues" evidence="2">
    <location>
        <begin position="20"/>
        <end position="33"/>
    </location>
</feature>
<dbReference type="GeneID" id="77725356"/>
<dbReference type="SUPFAM" id="SSF49785">
    <property type="entry name" value="Galactose-binding domain-like"/>
    <property type="match status" value="1"/>
</dbReference>
<comment type="similarity">
    <text evidence="1">Belongs to the PITHD1 family.</text>
</comment>
<dbReference type="InterPro" id="IPR008979">
    <property type="entry name" value="Galactose-bd-like_sf"/>
</dbReference>
<dbReference type="PANTHER" id="PTHR12175:SF1">
    <property type="entry name" value="PITH DOMAIN-CONTAINING PROTEIN 1"/>
    <property type="match status" value="1"/>
</dbReference>
<dbReference type="GO" id="GO:0005634">
    <property type="term" value="C:nucleus"/>
    <property type="evidence" value="ECO:0007669"/>
    <property type="project" value="TreeGrafter"/>
</dbReference>
<dbReference type="InterPro" id="IPR045099">
    <property type="entry name" value="PITH1-like"/>
</dbReference>
<sequence>MNCSSEAHDHSHGGGGHSHGHGDHNHEGHDHDIPLGSGPQDSLFSHIDVPNVVALNAVGGGEAGQKVIKSWEEREDLTRFCESDTDDSMIVKIPFTASVSIRSITVKAGPSGQTPREMHLYRDSPGMDFGDTDRAATQVLEMVEENEGVEYQVKAAKFASVSSLTLYFPGNTSDGDEEISRVYYIGLRGSFKPLPGRPGVIIYESAARPQDHKVGGTVSESQGWTPGT</sequence>
<dbReference type="Pfam" id="PF06201">
    <property type="entry name" value="PITH"/>
    <property type="match status" value="1"/>
</dbReference>
<name>A0AA38H2G6_9TREE</name>
<feature type="compositionally biased region" description="Basic and acidic residues" evidence="2">
    <location>
        <begin position="1"/>
        <end position="12"/>
    </location>
</feature>
<dbReference type="AlphaFoldDB" id="A0AA38H2G6"/>
<evidence type="ECO:0000259" key="3">
    <source>
        <dbReference type="PROSITE" id="PS51532"/>
    </source>
</evidence>
<organism evidence="4 5">
    <name type="scientific">Dioszegia hungarica</name>
    <dbReference type="NCBI Taxonomy" id="4972"/>
    <lineage>
        <taxon>Eukaryota</taxon>
        <taxon>Fungi</taxon>
        <taxon>Dikarya</taxon>
        <taxon>Basidiomycota</taxon>
        <taxon>Agaricomycotina</taxon>
        <taxon>Tremellomycetes</taxon>
        <taxon>Tremellales</taxon>
        <taxon>Bulleribasidiaceae</taxon>
        <taxon>Dioszegia</taxon>
    </lineage>
</organism>
<proteinExistence type="inferred from homology"/>
<comment type="caution">
    <text evidence="4">The sequence shown here is derived from an EMBL/GenBank/DDBJ whole genome shotgun (WGS) entry which is preliminary data.</text>
</comment>
<dbReference type="PANTHER" id="PTHR12175">
    <property type="entry name" value="AD039 HT014 THIOREDOXIN FAMILY TRP26"/>
    <property type="match status" value="1"/>
</dbReference>
<reference evidence="4" key="1">
    <citation type="journal article" date="2022" name="G3 (Bethesda)">
        <title>High quality genome of the basidiomycete yeast Dioszegia hungarica PDD-24b-2 isolated from cloud water.</title>
        <authorList>
            <person name="Jarrige D."/>
            <person name="Haridas S."/>
            <person name="Bleykasten-Grosshans C."/>
            <person name="Joly M."/>
            <person name="Nadalig T."/>
            <person name="Sancelme M."/>
            <person name="Vuilleumier S."/>
            <person name="Grigoriev I.V."/>
            <person name="Amato P."/>
            <person name="Bringel F."/>
        </authorList>
    </citation>
    <scope>NUCLEOTIDE SEQUENCE</scope>
    <source>
        <strain evidence="4">PDD-24b-2</strain>
    </source>
</reference>
<dbReference type="Proteomes" id="UP001164286">
    <property type="component" value="Unassembled WGS sequence"/>
</dbReference>
<keyword evidence="5" id="KW-1185">Reference proteome</keyword>
<dbReference type="EMBL" id="JAKWFO010000013">
    <property type="protein sequence ID" value="KAI9632993.1"/>
    <property type="molecule type" value="Genomic_DNA"/>
</dbReference>
<gene>
    <name evidence="4" type="ORF">MKK02DRAFT_19817</name>
</gene>
<evidence type="ECO:0000313" key="4">
    <source>
        <dbReference type="EMBL" id="KAI9632993.1"/>
    </source>
</evidence>
<evidence type="ECO:0000313" key="5">
    <source>
        <dbReference type="Proteomes" id="UP001164286"/>
    </source>
</evidence>
<feature type="region of interest" description="Disordered" evidence="2">
    <location>
        <begin position="1"/>
        <end position="42"/>
    </location>
</feature>
<dbReference type="InterPro" id="IPR037047">
    <property type="entry name" value="PITH_dom_sf"/>
</dbReference>